<evidence type="ECO:0000256" key="3">
    <source>
        <dbReference type="ARBA" id="ARBA00022525"/>
    </source>
</evidence>
<feature type="chain" id="PRO_5040392271" evidence="5">
    <location>
        <begin position="17"/>
        <end position="148"/>
    </location>
</feature>
<keyword evidence="7" id="KW-1185">Reference proteome</keyword>
<evidence type="ECO:0000313" key="7">
    <source>
        <dbReference type="Proteomes" id="UP001151699"/>
    </source>
</evidence>
<dbReference type="SMART" id="SM00708">
    <property type="entry name" value="PhBP"/>
    <property type="match status" value="1"/>
</dbReference>
<evidence type="ECO:0000256" key="4">
    <source>
        <dbReference type="ARBA" id="ARBA00022729"/>
    </source>
</evidence>
<dbReference type="AlphaFoldDB" id="A0A9Q0N0S7"/>
<dbReference type="InterPro" id="IPR006170">
    <property type="entry name" value="PBP/GOBP"/>
</dbReference>
<dbReference type="InterPro" id="IPR036728">
    <property type="entry name" value="PBP_GOBP_sf"/>
</dbReference>
<dbReference type="OrthoDB" id="6610259at2759"/>
<name>A0A9Q0N0S7_9DIPT</name>
<keyword evidence="4 5" id="KW-0732">Signal</keyword>
<sequence>MRNLVLFVVFLTGSMATHREITKEQFADYRIKCSEANGITREELLEILKHPFPTEEYPPCYVKCILESADFLNDDKLVTDNIIHQMKLGEKNLNVEQMENVIGQCNDEFKNEADKCVQGFNLADCFFGREQRFGIFVASLTKKALQSD</sequence>
<protein>
    <submittedName>
        <fullName evidence="6">Uncharacterized protein</fullName>
    </submittedName>
</protein>
<proteinExistence type="inferred from homology"/>
<dbReference type="Proteomes" id="UP001151699">
    <property type="component" value="Chromosome B"/>
</dbReference>
<keyword evidence="3" id="KW-0964">Secreted</keyword>
<dbReference type="SUPFAM" id="SSF47565">
    <property type="entry name" value="Insect pheromone/odorant-binding proteins"/>
    <property type="match status" value="1"/>
</dbReference>
<evidence type="ECO:0000256" key="5">
    <source>
        <dbReference type="SAM" id="SignalP"/>
    </source>
</evidence>
<comment type="subcellular location">
    <subcellularLocation>
        <location evidence="1">Secreted</location>
    </subcellularLocation>
</comment>
<gene>
    <name evidence="6" type="ORF">Bhyg_06081</name>
</gene>
<dbReference type="Gene3D" id="1.10.238.20">
    <property type="entry name" value="Pheromone/general odorant binding protein domain"/>
    <property type="match status" value="1"/>
</dbReference>
<dbReference type="Pfam" id="PF01395">
    <property type="entry name" value="PBP_GOBP"/>
    <property type="match status" value="1"/>
</dbReference>
<accession>A0A9Q0N0S7</accession>
<evidence type="ECO:0000313" key="6">
    <source>
        <dbReference type="EMBL" id="KAJ6641146.1"/>
    </source>
</evidence>
<feature type="signal peptide" evidence="5">
    <location>
        <begin position="1"/>
        <end position="16"/>
    </location>
</feature>
<evidence type="ECO:0000256" key="1">
    <source>
        <dbReference type="ARBA" id="ARBA00004613"/>
    </source>
</evidence>
<dbReference type="GO" id="GO:0005615">
    <property type="term" value="C:extracellular space"/>
    <property type="evidence" value="ECO:0007669"/>
    <property type="project" value="TreeGrafter"/>
</dbReference>
<dbReference type="PANTHER" id="PTHR11857">
    <property type="entry name" value="ODORANT BINDING PROTEIN-RELATED"/>
    <property type="match status" value="1"/>
</dbReference>
<dbReference type="GO" id="GO:0005549">
    <property type="term" value="F:odorant binding"/>
    <property type="evidence" value="ECO:0007669"/>
    <property type="project" value="InterPro"/>
</dbReference>
<comment type="similarity">
    <text evidence="2">Belongs to the PBP/GOBP family.</text>
</comment>
<evidence type="ECO:0000256" key="2">
    <source>
        <dbReference type="ARBA" id="ARBA00008098"/>
    </source>
</evidence>
<dbReference type="CDD" id="cd23992">
    <property type="entry name" value="PBP_GOBP"/>
    <property type="match status" value="1"/>
</dbReference>
<reference evidence="6" key="1">
    <citation type="submission" date="2022-07" db="EMBL/GenBank/DDBJ databases">
        <authorList>
            <person name="Trinca V."/>
            <person name="Uliana J.V.C."/>
            <person name="Torres T.T."/>
            <person name="Ward R.J."/>
            <person name="Monesi N."/>
        </authorList>
    </citation>
    <scope>NUCLEOTIDE SEQUENCE</scope>
    <source>
        <strain evidence="6">HSMRA1968</strain>
        <tissue evidence="6">Whole embryos</tissue>
    </source>
</reference>
<comment type="caution">
    <text evidence="6">The sequence shown here is derived from an EMBL/GenBank/DDBJ whole genome shotgun (WGS) entry which is preliminary data.</text>
</comment>
<dbReference type="EMBL" id="WJQU01000002">
    <property type="protein sequence ID" value="KAJ6641146.1"/>
    <property type="molecule type" value="Genomic_DNA"/>
</dbReference>
<organism evidence="6 7">
    <name type="scientific">Pseudolycoriella hygida</name>
    <dbReference type="NCBI Taxonomy" id="35572"/>
    <lineage>
        <taxon>Eukaryota</taxon>
        <taxon>Metazoa</taxon>
        <taxon>Ecdysozoa</taxon>
        <taxon>Arthropoda</taxon>
        <taxon>Hexapoda</taxon>
        <taxon>Insecta</taxon>
        <taxon>Pterygota</taxon>
        <taxon>Neoptera</taxon>
        <taxon>Endopterygota</taxon>
        <taxon>Diptera</taxon>
        <taxon>Nematocera</taxon>
        <taxon>Sciaroidea</taxon>
        <taxon>Sciaridae</taxon>
        <taxon>Pseudolycoriella</taxon>
    </lineage>
</organism>
<dbReference type="GO" id="GO:0007608">
    <property type="term" value="P:sensory perception of smell"/>
    <property type="evidence" value="ECO:0007669"/>
    <property type="project" value="TreeGrafter"/>
</dbReference>